<comment type="caution">
    <text evidence="1">The sequence shown here is derived from an EMBL/GenBank/DDBJ whole genome shotgun (WGS) entry which is preliminary data.</text>
</comment>
<evidence type="ECO:0000313" key="2">
    <source>
        <dbReference type="Proteomes" id="UP000789366"/>
    </source>
</evidence>
<name>A0ACA9PNL5_9GLOM</name>
<keyword evidence="2" id="KW-1185">Reference proteome</keyword>
<sequence length="89" mass="9945">TIIWEKYSFFDGNNKGANNLVKISKPINHNVKNNNKANDLNSIIYSRQGKNIGRVFGLPIISDLIKTKDTSSLVPNSKPRLVSLFQVGM</sequence>
<evidence type="ECO:0000313" key="1">
    <source>
        <dbReference type="EMBL" id="CAG8716975.1"/>
    </source>
</evidence>
<feature type="non-terminal residue" evidence="1">
    <location>
        <position position="89"/>
    </location>
</feature>
<accession>A0ACA9PNL5</accession>
<gene>
    <name evidence="1" type="ORF">SPELUC_LOCUS12180</name>
</gene>
<reference evidence="1" key="1">
    <citation type="submission" date="2021-06" db="EMBL/GenBank/DDBJ databases">
        <authorList>
            <person name="Kallberg Y."/>
            <person name="Tangrot J."/>
            <person name="Rosling A."/>
        </authorList>
    </citation>
    <scope>NUCLEOTIDE SEQUENCE</scope>
    <source>
        <strain evidence="1">28 12/20/2015</strain>
    </source>
</reference>
<feature type="non-terminal residue" evidence="1">
    <location>
        <position position="1"/>
    </location>
</feature>
<protein>
    <submittedName>
        <fullName evidence="1">13620_t:CDS:1</fullName>
    </submittedName>
</protein>
<organism evidence="1 2">
    <name type="scientific">Cetraspora pellucida</name>
    <dbReference type="NCBI Taxonomy" id="1433469"/>
    <lineage>
        <taxon>Eukaryota</taxon>
        <taxon>Fungi</taxon>
        <taxon>Fungi incertae sedis</taxon>
        <taxon>Mucoromycota</taxon>
        <taxon>Glomeromycotina</taxon>
        <taxon>Glomeromycetes</taxon>
        <taxon>Diversisporales</taxon>
        <taxon>Gigasporaceae</taxon>
        <taxon>Cetraspora</taxon>
    </lineage>
</organism>
<dbReference type="Proteomes" id="UP000789366">
    <property type="component" value="Unassembled WGS sequence"/>
</dbReference>
<proteinExistence type="predicted"/>
<dbReference type="EMBL" id="CAJVPW010027944">
    <property type="protein sequence ID" value="CAG8716975.1"/>
    <property type="molecule type" value="Genomic_DNA"/>
</dbReference>